<accession>A0ABD7TP22</accession>
<dbReference type="Pfam" id="PF20148">
    <property type="entry name" value="DUF6531"/>
    <property type="match status" value="1"/>
</dbReference>
<gene>
    <name evidence="5" type="ORF">KUA23_12160</name>
</gene>
<dbReference type="Pfam" id="PF05593">
    <property type="entry name" value="RHS_repeat"/>
    <property type="match status" value="3"/>
</dbReference>
<dbReference type="PANTHER" id="PTHR32305">
    <property type="match status" value="1"/>
</dbReference>
<feature type="domain" description="Teneurin-like YD-shell" evidence="4">
    <location>
        <begin position="969"/>
        <end position="1063"/>
    </location>
</feature>
<dbReference type="InterPro" id="IPR045351">
    <property type="entry name" value="DUF6531"/>
</dbReference>
<dbReference type="InterPro" id="IPR031325">
    <property type="entry name" value="RHS_repeat"/>
</dbReference>
<dbReference type="InterPro" id="IPR022385">
    <property type="entry name" value="Rhs_assc_core"/>
</dbReference>
<organism evidence="5 6">
    <name type="scientific">Pseudomonas pergaminensis</name>
    <dbReference type="NCBI Taxonomy" id="2853159"/>
    <lineage>
        <taxon>Bacteria</taxon>
        <taxon>Pseudomonadati</taxon>
        <taxon>Pseudomonadota</taxon>
        <taxon>Gammaproteobacteria</taxon>
        <taxon>Pseudomonadales</taxon>
        <taxon>Pseudomonadaceae</taxon>
        <taxon>Pseudomonas</taxon>
    </lineage>
</organism>
<dbReference type="Proteomes" id="UP001056907">
    <property type="component" value="Chromosome"/>
</dbReference>
<dbReference type="NCBIfam" id="TIGR01643">
    <property type="entry name" value="YD_repeat_2x"/>
    <property type="match status" value="10"/>
</dbReference>
<reference evidence="5" key="1">
    <citation type="journal article" date="2022" name="Front. Plant Sci.">
        <title>Agronomic efficiency and genome mining analysis of the wheat-biostimulant rhizospheric bacterium Pseudomonas pergaminensis sp. nov. strain 1008T.</title>
        <authorList>
            <person name="Diaz M."/>
            <person name="Bach T."/>
            <person name="Gonzalez Anta G."/>
            <person name="Agaras B."/>
            <person name="Wibberg D."/>
            <person name="Noguera F."/>
            <person name="Canciani W."/>
            <person name="Valverde C."/>
        </authorList>
    </citation>
    <scope>NUCLEOTIDE SEQUENCE</scope>
    <source>
        <strain evidence="5">1008</strain>
    </source>
</reference>
<evidence type="ECO:0000259" key="3">
    <source>
        <dbReference type="Pfam" id="PF20148"/>
    </source>
</evidence>
<dbReference type="NCBIfam" id="TIGR03696">
    <property type="entry name" value="Rhs_assc_core"/>
    <property type="match status" value="1"/>
</dbReference>
<evidence type="ECO:0000313" key="5">
    <source>
        <dbReference type="EMBL" id="USW03397.1"/>
    </source>
</evidence>
<evidence type="ECO:0000256" key="2">
    <source>
        <dbReference type="SAM" id="MobiDB-lite"/>
    </source>
</evidence>
<dbReference type="Gene3D" id="2.180.10.10">
    <property type="entry name" value="RHS repeat-associated core"/>
    <property type="match status" value="3"/>
</dbReference>
<dbReference type="InterPro" id="IPR050708">
    <property type="entry name" value="T6SS_VgrG/RHS"/>
</dbReference>
<dbReference type="PRINTS" id="PR00394">
    <property type="entry name" value="RHSPROTEIN"/>
</dbReference>
<evidence type="ECO:0000259" key="4">
    <source>
        <dbReference type="Pfam" id="PF25023"/>
    </source>
</evidence>
<protein>
    <submittedName>
        <fullName evidence="5">RHS repeat-associated core domain-containing protein</fullName>
    </submittedName>
</protein>
<proteinExistence type="predicted"/>
<evidence type="ECO:0000313" key="6">
    <source>
        <dbReference type="Proteomes" id="UP001056907"/>
    </source>
</evidence>
<feature type="region of interest" description="Disordered" evidence="2">
    <location>
        <begin position="1544"/>
        <end position="1575"/>
    </location>
</feature>
<dbReference type="EMBL" id="CP078013">
    <property type="protein sequence ID" value="USW03397.1"/>
    <property type="molecule type" value="Genomic_DNA"/>
</dbReference>
<dbReference type="RefSeq" id="WP_252994022.1">
    <property type="nucleotide sequence ID" value="NZ_CP078013.2"/>
</dbReference>
<keyword evidence="1" id="KW-0677">Repeat</keyword>
<reference evidence="5" key="2">
    <citation type="submission" date="2024-04" db="EMBL/GenBank/DDBJ databases">
        <authorList>
            <person name="Diaz M."/>
            <person name="Bach T."/>
            <person name="Gonzalez Anta G."/>
            <person name="Agaras B."/>
            <person name="Wibberg D."/>
            <person name="Noguera F."/>
            <person name="Canciani W."/>
            <person name="Ybarra T."/>
            <person name="Nunez M.L."/>
            <person name="Valverde C."/>
        </authorList>
    </citation>
    <scope>NUCLEOTIDE SEQUENCE</scope>
    <source>
        <strain evidence="5">1008</strain>
    </source>
</reference>
<dbReference type="KEGG" id="ppeg:KUA23_12160"/>
<feature type="domain" description="DUF6531" evidence="3">
    <location>
        <begin position="398"/>
        <end position="470"/>
    </location>
</feature>
<sequence>MTHAAHIALIEHELNGFHQSLVIYRQQMGTWYSRALDSVSHGLDMPSLLGMDRVLRVGDSQRSVSMADADFSTVSQCPMGGELKIESLFESVYDVPIGNIPVEVIGLDDGSSTVIMLDEQGKGSHHCAAGGRYQVRVQGGVSEEQVEALFTSYAGLTGDLERWLREQWSGFKPQWKHSTASAIGSGLLAGSWAAIRDVWDSIKLVQAILEDPLKFVEQLGTEAAKLAQLATDAPKVMEQAMLLASDEAALYLMLRTAMIWLDALPPSEIAKVAAGFVVSLLIDLVIGVVLTIALPAAGVAYLSLRLVKYGAQILDAAVGFVKGLLAILTKFMQAVDRYKAVAVRGVVGGLKQGTMQMRWKARQNAVLKQKEPVDDVPAVAKNPAGDAAAPSDKTATNGCPVSMVTGEELLTLTDGALDGILPFEWTRLYRTSAVEMDCGLGFGWSHSLAHRLSVSGDSVVWTDHENRSTTLPLPSVSRPAITNSLAEAAIYLGSLPDELVLAQASRFYHFRDGVLTAISDAYDNRLRIARDFLGRIERLDNGVGRSLLLRYASGRIVAVDYQIQRIVDEGPYVWVTEQTVVSYAYDDLGRLISATNAVGESEVYRYDDQHVILERGLAGGASFYWEWERAGKAARCVRHWASFSQMDTRYAWDDNGQVTVFNADGSQEVYVHDQRARLVQRVDPDGAEHFKSYDDNGRLTVEQDPLGAITAYQYDEAGRLVALFPGDDEPTTYEHDNGFVRVVRRGQAVWKYERNDQGDVTRKTDPDGHVTDYSYNKYGQLVGVWYPDHSCQRLVWNERGQLLEEQLPNGGIKRYRYDDLGRKISQEDEHGALTQFEWNDVGRLVQIVLPSGDTRKYTYNAYGKITSERDELGHVTRYEYADGLHLISRRINADGSQVKYRYDNVRLLLTEIENEVGETYRLQYHSNGLIQQETGFDGQRTAYVYDLNGNLQEKTEHGDDGSQLVTRYERDHAGRLVRKTLPDGNKVDYAYDRQGNLLSVEDGHWALAYEYDAQNRLTAEHQGWGTLRYGYDACGQLQNLRLPDNNRLTFNHTKGGHLATVELNGEVLTSHLFKAGQEHQRQQGQLISHYHYDDQQRLHAHAVSQQAYTLYQRHYDYDKSGNLTRLLDTRKGDHRYHYDPLSRLTRADHTQDEQERFGHDPAGNLLMQNRPGPDIVAGNRLMIQGDHHYDYDAFGNLIRERRGKGHQLVTEYRYDCQHRLIGVKTPNGQTASYRYDPFGRRISKTVDDITTEFFWQGDKLIAEHHANRHRSYLYEPDSFRPLALLEGFGPKETKAYHYQLDHLGTPQELTAPDGEIVWSAHYRAYGEISRLDIGKVDNPLRFQGQYFDQESGLHYNRHRYYNPDVGRYLTPDPVKLAGGINGYQYVPNPTGWIDPLGLSSCPHADNCKSTIKSPNPFDDAKVDHGEPFTPYSARTETQARIEELTEANAKRRILEYESKYDMHMVGKHGPAVDSTKIRRRSVDGRDPITDILPNNGKGVPSSQFNSWKLQLQAWTKATSRTERGLPRYTGVDDKKNDIVRLELPGAGRGYRPNKKDPNNPTFNPSMNGAEMKFREDGTPFTLFPIKE</sequence>
<dbReference type="PANTHER" id="PTHR32305:SF15">
    <property type="entry name" value="PROTEIN RHSA-RELATED"/>
    <property type="match status" value="1"/>
</dbReference>
<dbReference type="Pfam" id="PF25023">
    <property type="entry name" value="TEN_YD-shell"/>
    <property type="match status" value="2"/>
</dbReference>
<name>A0ABD7TP22_9PSED</name>
<evidence type="ECO:0000256" key="1">
    <source>
        <dbReference type="ARBA" id="ARBA00022737"/>
    </source>
</evidence>
<dbReference type="InterPro" id="IPR006530">
    <property type="entry name" value="YD"/>
</dbReference>
<dbReference type="InterPro" id="IPR056823">
    <property type="entry name" value="TEN-like_YD-shell"/>
</dbReference>
<feature type="domain" description="Teneurin-like YD-shell" evidence="4">
    <location>
        <begin position="1080"/>
        <end position="1372"/>
    </location>
</feature>